<evidence type="ECO:0000256" key="8">
    <source>
        <dbReference type="ARBA" id="ARBA00023273"/>
    </source>
</evidence>
<evidence type="ECO:0000256" key="3">
    <source>
        <dbReference type="ARBA" id="ARBA00022490"/>
    </source>
</evidence>
<protein>
    <submittedName>
        <fullName evidence="12">Uncharacterized protein</fullName>
    </submittedName>
</protein>
<comment type="similarity">
    <text evidence="2">Belongs to the RIB43A family.</text>
</comment>
<dbReference type="PANTHER" id="PTHR14517">
    <property type="entry name" value="RIB43A-RELATED"/>
    <property type="match status" value="1"/>
</dbReference>
<keyword evidence="3" id="KW-0963">Cytoplasm</keyword>
<keyword evidence="13" id="KW-1185">Reference proteome</keyword>
<feature type="region of interest" description="Disordered" evidence="11">
    <location>
        <begin position="319"/>
        <end position="343"/>
    </location>
</feature>
<evidence type="ECO:0000256" key="5">
    <source>
        <dbReference type="ARBA" id="ARBA00023054"/>
    </source>
</evidence>
<comment type="caution">
    <text evidence="12">The sequence shown here is derived from an EMBL/GenBank/DDBJ whole genome shotgun (WGS) entry which is preliminary data.</text>
</comment>
<accession>A0AAD7XNF8</accession>
<evidence type="ECO:0000313" key="12">
    <source>
        <dbReference type="EMBL" id="KAJ8605887.1"/>
    </source>
</evidence>
<evidence type="ECO:0000256" key="4">
    <source>
        <dbReference type="ARBA" id="ARBA00022846"/>
    </source>
</evidence>
<evidence type="ECO:0000256" key="7">
    <source>
        <dbReference type="ARBA" id="ARBA00023212"/>
    </source>
</evidence>
<organism evidence="12 13">
    <name type="scientific">Chrysophaeum taylorii</name>
    <dbReference type="NCBI Taxonomy" id="2483200"/>
    <lineage>
        <taxon>Eukaryota</taxon>
        <taxon>Sar</taxon>
        <taxon>Stramenopiles</taxon>
        <taxon>Ochrophyta</taxon>
        <taxon>Pelagophyceae</taxon>
        <taxon>Pelagomonadales</taxon>
        <taxon>Pelagomonadaceae</taxon>
        <taxon>Chrysophaeum</taxon>
    </lineage>
</organism>
<evidence type="ECO:0000256" key="6">
    <source>
        <dbReference type="ARBA" id="ARBA00023069"/>
    </source>
</evidence>
<comment type="subunit">
    <text evidence="9">Microtubule inner protein component of sperm flagellar doublet microtubules.</text>
</comment>
<keyword evidence="6" id="KW-0969">Cilium</keyword>
<keyword evidence="5 10" id="KW-0175">Coiled coil</keyword>
<comment type="subcellular location">
    <subcellularLocation>
        <location evidence="1">Cytoplasm</location>
        <location evidence="1">Cytoskeleton</location>
        <location evidence="1">Flagellum axoneme</location>
    </subcellularLocation>
</comment>
<feature type="coiled-coil region" evidence="10">
    <location>
        <begin position="59"/>
        <end position="91"/>
    </location>
</feature>
<reference evidence="12" key="1">
    <citation type="submission" date="2023-01" db="EMBL/GenBank/DDBJ databases">
        <title>Metagenome sequencing of chrysophaentin producing Chrysophaeum taylorii.</title>
        <authorList>
            <person name="Davison J."/>
            <person name="Bewley C."/>
        </authorList>
    </citation>
    <scope>NUCLEOTIDE SEQUENCE</scope>
    <source>
        <strain evidence="12">NIES-1699</strain>
    </source>
</reference>
<name>A0AAD7XNF8_9STRA</name>
<dbReference type="AlphaFoldDB" id="A0AAD7XNF8"/>
<evidence type="ECO:0000256" key="10">
    <source>
        <dbReference type="SAM" id="Coils"/>
    </source>
</evidence>
<dbReference type="EMBL" id="JAQMWT010000309">
    <property type="protein sequence ID" value="KAJ8605887.1"/>
    <property type="molecule type" value="Genomic_DNA"/>
</dbReference>
<evidence type="ECO:0000256" key="1">
    <source>
        <dbReference type="ARBA" id="ARBA00004611"/>
    </source>
</evidence>
<dbReference type="Pfam" id="PF05914">
    <property type="entry name" value="RIB43A"/>
    <property type="match status" value="2"/>
</dbReference>
<gene>
    <name evidence="12" type="ORF">CTAYLR_000593</name>
</gene>
<evidence type="ECO:0000256" key="9">
    <source>
        <dbReference type="ARBA" id="ARBA00046435"/>
    </source>
</evidence>
<evidence type="ECO:0000313" key="13">
    <source>
        <dbReference type="Proteomes" id="UP001230188"/>
    </source>
</evidence>
<evidence type="ECO:0000256" key="2">
    <source>
        <dbReference type="ARBA" id="ARBA00006875"/>
    </source>
</evidence>
<dbReference type="InterPro" id="IPR008805">
    <property type="entry name" value="RIB43A"/>
</dbReference>
<sequence length="343" mass="39409">MLAVDDAKALALRRRNEARVGRLLDAKRRTIGIDVGALDAQVAEKEERRSREEGEERLYHEYESRVAEAVAAREAADAETKEEALRALRDEWLGGQRKVGSEDAGTDFLEFAGEDAAFEEREKQLAAQSKRRFDEQAAEKQERVRAERDEEVQYSLFERAVARRRFELDAIECDRRKATIAALAASNADDARAKASKRDEIKAQVARIEAMEIAAKRSEAHLCEWTGVCSSVVAPHRHRPDHFKGLSKEERREILMSNDDLIREKITAKAQRDDEERAYDDVLFEQTAIATHRADLYDMERRRHRTELKEEHYQRMMVPKKKQEFGSIEPNGGFYSGFGRSAR</sequence>
<keyword evidence="8" id="KW-0966">Cell projection</keyword>
<keyword evidence="7" id="KW-0206">Cytoskeleton</keyword>
<proteinExistence type="inferred from homology"/>
<keyword evidence="4" id="KW-0282">Flagellum</keyword>
<evidence type="ECO:0000256" key="11">
    <source>
        <dbReference type="SAM" id="MobiDB-lite"/>
    </source>
</evidence>
<dbReference type="Proteomes" id="UP001230188">
    <property type="component" value="Unassembled WGS sequence"/>
</dbReference>
<dbReference type="PANTHER" id="PTHR14517:SF6">
    <property type="entry name" value="RE41410P"/>
    <property type="match status" value="1"/>
</dbReference>